<gene>
    <name evidence="8" type="ORF">NT6N_32200</name>
</gene>
<feature type="transmembrane region" description="Helical" evidence="7">
    <location>
        <begin position="235"/>
        <end position="256"/>
    </location>
</feature>
<keyword evidence="3" id="KW-1003">Cell membrane</keyword>
<evidence type="ECO:0000256" key="3">
    <source>
        <dbReference type="ARBA" id="ARBA00022475"/>
    </source>
</evidence>
<feature type="transmembrane region" description="Helical" evidence="7">
    <location>
        <begin position="212"/>
        <end position="229"/>
    </location>
</feature>
<accession>A0AAT9FQG7</accession>
<dbReference type="InterPro" id="IPR007140">
    <property type="entry name" value="DUF350"/>
</dbReference>
<evidence type="ECO:0000256" key="5">
    <source>
        <dbReference type="ARBA" id="ARBA00022989"/>
    </source>
</evidence>
<feature type="transmembrane region" description="Helical" evidence="7">
    <location>
        <begin position="170"/>
        <end position="191"/>
    </location>
</feature>
<proteinExistence type="inferred from homology"/>
<feature type="transmembrane region" description="Helical" evidence="7">
    <location>
        <begin position="20"/>
        <end position="45"/>
    </location>
</feature>
<dbReference type="KEGG" id="osu:NT6N_32200"/>
<comment type="similarity">
    <text evidence="2">Belongs to the UPF0719 family.</text>
</comment>
<dbReference type="GO" id="GO:0005886">
    <property type="term" value="C:plasma membrane"/>
    <property type="evidence" value="ECO:0007669"/>
    <property type="project" value="UniProtKB-SubCell"/>
</dbReference>
<comment type="subcellular location">
    <subcellularLocation>
        <location evidence="1">Cell membrane</location>
        <topology evidence="1">Multi-pass membrane protein</topology>
    </subcellularLocation>
</comment>
<evidence type="ECO:0000256" key="4">
    <source>
        <dbReference type="ARBA" id="ARBA00022692"/>
    </source>
</evidence>
<keyword evidence="4 7" id="KW-0812">Transmembrane</keyword>
<dbReference type="PANTHER" id="PTHR40043">
    <property type="entry name" value="UPF0719 INNER MEMBRANE PROTEIN YJFL"/>
    <property type="match status" value="1"/>
</dbReference>
<dbReference type="AlphaFoldDB" id="A0AAT9FQG7"/>
<feature type="transmembrane region" description="Helical" evidence="7">
    <location>
        <begin position="96"/>
        <end position="116"/>
    </location>
</feature>
<name>A0AAT9FQG7_9BACT</name>
<sequence length="298" mass="32030">MFENAFDFSALSDLADLRVAVYLIVAAAILWLAKAINQACAGYSLNDQLTKHDNKAVAVSFAGFLFSLCLVIHGILTAPASLKVLEADENAWLIDLGSTAAWAGIACVLLLISRIFNDKVLFPKFSNKKELVTDKNIGMGAAQAGSYIATALVIRAVLGDEESGSFIAELGAAVVWFVITQILLFVFCFIYQKCTRFDLHAEIERDNAAAGVALGGSLIAFGLLLEFFVKRYDSIGSLVVWGIVAAVLLIITRCVVDKILLPGAHLDDEIHKDQNWGAALIEVSTAVGVALLIQGSFF</sequence>
<dbReference type="EMBL" id="AP026866">
    <property type="protein sequence ID" value="BDS08180.1"/>
    <property type="molecule type" value="Genomic_DNA"/>
</dbReference>
<dbReference type="Pfam" id="PF03994">
    <property type="entry name" value="DUF350"/>
    <property type="match status" value="2"/>
</dbReference>
<evidence type="ECO:0000313" key="8">
    <source>
        <dbReference type="EMBL" id="BDS08180.1"/>
    </source>
</evidence>
<protein>
    <submittedName>
        <fullName evidence="8">ATP synthase F0 subunit A</fullName>
    </submittedName>
</protein>
<dbReference type="PANTHER" id="PTHR40043:SF1">
    <property type="entry name" value="UPF0719 INNER MEMBRANE PROTEIN YJFL"/>
    <property type="match status" value="1"/>
</dbReference>
<evidence type="ECO:0000256" key="1">
    <source>
        <dbReference type="ARBA" id="ARBA00004651"/>
    </source>
</evidence>
<evidence type="ECO:0000256" key="2">
    <source>
        <dbReference type="ARBA" id="ARBA00005779"/>
    </source>
</evidence>
<feature type="transmembrane region" description="Helical" evidence="7">
    <location>
        <begin position="57"/>
        <end position="76"/>
    </location>
</feature>
<keyword evidence="5 7" id="KW-1133">Transmembrane helix</keyword>
<organism evidence="8">
    <name type="scientific">Oceaniferula spumae</name>
    <dbReference type="NCBI Taxonomy" id="2979115"/>
    <lineage>
        <taxon>Bacteria</taxon>
        <taxon>Pseudomonadati</taxon>
        <taxon>Verrucomicrobiota</taxon>
        <taxon>Verrucomicrobiia</taxon>
        <taxon>Verrucomicrobiales</taxon>
        <taxon>Verrucomicrobiaceae</taxon>
        <taxon>Oceaniferula</taxon>
    </lineage>
</organism>
<reference evidence="8" key="1">
    <citation type="submission" date="2024-07" db="EMBL/GenBank/DDBJ databases">
        <title>Complete genome sequence of Verrucomicrobiaceae bacterium NT6N.</title>
        <authorList>
            <person name="Huang C."/>
            <person name="Takami H."/>
            <person name="Hamasaki K."/>
        </authorList>
    </citation>
    <scope>NUCLEOTIDE SEQUENCE</scope>
    <source>
        <strain evidence="8">NT6N</strain>
    </source>
</reference>
<feature type="transmembrane region" description="Helical" evidence="7">
    <location>
        <begin position="137"/>
        <end position="158"/>
    </location>
</feature>
<keyword evidence="6 7" id="KW-0472">Membrane</keyword>
<evidence type="ECO:0000256" key="7">
    <source>
        <dbReference type="SAM" id="Phobius"/>
    </source>
</evidence>
<evidence type="ECO:0000256" key="6">
    <source>
        <dbReference type="ARBA" id="ARBA00023136"/>
    </source>
</evidence>
<feature type="transmembrane region" description="Helical" evidence="7">
    <location>
        <begin position="276"/>
        <end position="297"/>
    </location>
</feature>